<feature type="transmembrane region" description="Helical" evidence="1">
    <location>
        <begin position="168"/>
        <end position="191"/>
    </location>
</feature>
<gene>
    <name evidence="2" type="ORF">GCM10009737_02520</name>
</gene>
<organism evidence="2 3">
    <name type="scientific">Nocardioides lentus</name>
    <dbReference type="NCBI Taxonomy" id="338077"/>
    <lineage>
        <taxon>Bacteria</taxon>
        <taxon>Bacillati</taxon>
        <taxon>Actinomycetota</taxon>
        <taxon>Actinomycetes</taxon>
        <taxon>Propionibacteriales</taxon>
        <taxon>Nocardioidaceae</taxon>
        <taxon>Nocardioides</taxon>
    </lineage>
</organism>
<dbReference type="PANTHER" id="PTHR20992">
    <property type="entry name" value="AT15442P-RELATED"/>
    <property type="match status" value="1"/>
</dbReference>
<keyword evidence="1" id="KW-0472">Membrane</keyword>
<accession>A0ABP5A8M6</accession>
<evidence type="ECO:0000313" key="2">
    <source>
        <dbReference type="EMBL" id="GAA1905246.1"/>
    </source>
</evidence>
<dbReference type="Pfam" id="PF04087">
    <property type="entry name" value="DUF389"/>
    <property type="match status" value="1"/>
</dbReference>
<evidence type="ECO:0000256" key="1">
    <source>
        <dbReference type="SAM" id="Phobius"/>
    </source>
</evidence>
<keyword evidence="3" id="KW-1185">Reference proteome</keyword>
<keyword evidence="1" id="KW-0812">Transmembrane</keyword>
<feature type="transmembrane region" description="Helical" evidence="1">
    <location>
        <begin position="219"/>
        <end position="237"/>
    </location>
</feature>
<feature type="transmembrane region" description="Helical" evidence="1">
    <location>
        <begin position="116"/>
        <end position="135"/>
    </location>
</feature>
<proteinExistence type="predicted"/>
<dbReference type="RefSeq" id="WP_344002574.1">
    <property type="nucleotide sequence ID" value="NZ_BAAAMY010000001.1"/>
</dbReference>
<feature type="transmembrane region" description="Helical" evidence="1">
    <location>
        <begin position="244"/>
        <end position="270"/>
    </location>
</feature>
<feature type="transmembrane region" description="Helical" evidence="1">
    <location>
        <begin position="276"/>
        <end position="296"/>
    </location>
</feature>
<evidence type="ECO:0000313" key="3">
    <source>
        <dbReference type="Proteomes" id="UP001501612"/>
    </source>
</evidence>
<feature type="transmembrane region" description="Helical" evidence="1">
    <location>
        <begin position="141"/>
        <end position="161"/>
    </location>
</feature>
<sequence>MLHVRLTAPHDLAEAVLTRLRDDPTVVHLVVLRGVVVDGDGDLLTFDLARENANAVLGDLRDLGVEAHGSLRVDEAETLLSDAADRAEDLAPGEPVDAVIWDAVEERAAVDARWSWSFLAFMVLATLIASVGRYLDQPILIVGAMVVGPEFAPLACVCFALARRSWGLIGPATFTLATSAGLAALASYALWQVADLLGVVEERAATTGELTEFIVAPDVWSFVVAVLAGVAGVLSLTAAKSSTLVGVFISVTTVPAIGTLGLTLAVGAWGEAWSSVLQLAINVGGIVLAGTLTLLVQSAIWRPGRRRWTPEVNDR</sequence>
<comment type="caution">
    <text evidence="2">The sequence shown here is derived from an EMBL/GenBank/DDBJ whole genome shotgun (WGS) entry which is preliminary data.</text>
</comment>
<dbReference type="EMBL" id="BAAAMY010000001">
    <property type="protein sequence ID" value="GAA1905246.1"/>
    <property type="molecule type" value="Genomic_DNA"/>
</dbReference>
<protein>
    <submittedName>
        <fullName evidence="2">DUF389 domain-containing protein</fullName>
    </submittedName>
</protein>
<reference evidence="3" key="1">
    <citation type="journal article" date="2019" name="Int. J. Syst. Evol. Microbiol.">
        <title>The Global Catalogue of Microorganisms (GCM) 10K type strain sequencing project: providing services to taxonomists for standard genome sequencing and annotation.</title>
        <authorList>
            <consortium name="The Broad Institute Genomics Platform"/>
            <consortium name="The Broad Institute Genome Sequencing Center for Infectious Disease"/>
            <person name="Wu L."/>
            <person name="Ma J."/>
        </authorList>
    </citation>
    <scope>NUCLEOTIDE SEQUENCE [LARGE SCALE GENOMIC DNA]</scope>
    <source>
        <strain evidence="3">JCM 14046</strain>
    </source>
</reference>
<dbReference type="InterPro" id="IPR005240">
    <property type="entry name" value="DUF389"/>
</dbReference>
<keyword evidence="1" id="KW-1133">Transmembrane helix</keyword>
<dbReference type="Proteomes" id="UP001501612">
    <property type="component" value="Unassembled WGS sequence"/>
</dbReference>
<name>A0ABP5A8M6_9ACTN</name>
<dbReference type="PANTHER" id="PTHR20992:SF9">
    <property type="entry name" value="AT15442P-RELATED"/>
    <property type="match status" value="1"/>
</dbReference>